<accession>A0A2G8RXH6</accession>
<comment type="caution">
    <text evidence="3">The sequence shown here is derived from an EMBL/GenBank/DDBJ whole genome shotgun (WGS) entry which is preliminary data.</text>
</comment>
<dbReference type="AlphaFoldDB" id="A0A2G8RXH6"/>
<keyword evidence="4" id="KW-1185">Reference proteome</keyword>
<evidence type="ECO:0000313" key="4">
    <source>
        <dbReference type="Proteomes" id="UP000230002"/>
    </source>
</evidence>
<organism evidence="3 4">
    <name type="scientific">Ganoderma sinense ZZ0214-1</name>
    <dbReference type="NCBI Taxonomy" id="1077348"/>
    <lineage>
        <taxon>Eukaryota</taxon>
        <taxon>Fungi</taxon>
        <taxon>Dikarya</taxon>
        <taxon>Basidiomycota</taxon>
        <taxon>Agaricomycotina</taxon>
        <taxon>Agaricomycetes</taxon>
        <taxon>Polyporales</taxon>
        <taxon>Polyporaceae</taxon>
        <taxon>Ganoderma</taxon>
    </lineage>
</organism>
<reference evidence="3 4" key="1">
    <citation type="journal article" date="2015" name="Sci. Rep.">
        <title>Chromosome-level genome map provides insights into diverse defense mechanisms in the medicinal fungus Ganoderma sinense.</title>
        <authorList>
            <person name="Zhu Y."/>
            <person name="Xu J."/>
            <person name="Sun C."/>
            <person name="Zhou S."/>
            <person name="Xu H."/>
            <person name="Nelson D.R."/>
            <person name="Qian J."/>
            <person name="Song J."/>
            <person name="Luo H."/>
            <person name="Xiang L."/>
            <person name="Li Y."/>
            <person name="Xu Z."/>
            <person name="Ji A."/>
            <person name="Wang L."/>
            <person name="Lu S."/>
            <person name="Hayward A."/>
            <person name="Sun W."/>
            <person name="Li X."/>
            <person name="Schwartz D.C."/>
            <person name="Wang Y."/>
            <person name="Chen S."/>
        </authorList>
    </citation>
    <scope>NUCLEOTIDE SEQUENCE [LARGE SCALE GENOMIC DNA]</scope>
    <source>
        <strain evidence="3 4">ZZ0214-1</strain>
    </source>
</reference>
<proteinExistence type="predicted"/>
<dbReference type="Proteomes" id="UP000230002">
    <property type="component" value="Unassembled WGS sequence"/>
</dbReference>
<evidence type="ECO:0000256" key="2">
    <source>
        <dbReference type="SAM" id="SignalP"/>
    </source>
</evidence>
<evidence type="ECO:0000256" key="1">
    <source>
        <dbReference type="SAM" id="MobiDB-lite"/>
    </source>
</evidence>
<gene>
    <name evidence="3" type="ORF">GSI_11949</name>
</gene>
<name>A0A2G8RXH6_9APHY</name>
<feature type="compositionally biased region" description="Low complexity" evidence="1">
    <location>
        <begin position="165"/>
        <end position="188"/>
    </location>
</feature>
<protein>
    <submittedName>
        <fullName evidence="3">Uncharacterized protein</fullName>
    </submittedName>
</protein>
<feature type="signal peptide" evidence="2">
    <location>
        <begin position="1"/>
        <end position="19"/>
    </location>
</feature>
<keyword evidence="2" id="KW-0732">Signal</keyword>
<dbReference type="OrthoDB" id="2755266at2759"/>
<sequence length="213" mass="20696">MIHKISTAFVLLMSALSHGYYVSGAVVSLLVPFADPDNAVTANYLGTDAEGHTSWSVGVGVTSGSFTNTDFIPGTVVADATNAQEVGALSTVIDGVTATITATGECSLATATESGGGASAACSFSGQLVDAASGTTSTAVITTAYTSLQTLLAVQIPDTGSGAIPTAAATSGSGTASSTGSPPTSTSTKNGARKERLGWGVAGAAGLVLVGLV</sequence>
<feature type="region of interest" description="Disordered" evidence="1">
    <location>
        <begin position="165"/>
        <end position="194"/>
    </location>
</feature>
<feature type="chain" id="PRO_5013748616" evidence="2">
    <location>
        <begin position="20"/>
        <end position="213"/>
    </location>
</feature>
<evidence type="ECO:0000313" key="3">
    <source>
        <dbReference type="EMBL" id="PIL26194.1"/>
    </source>
</evidence>
<dbReference type="EMBL" id="AYKW01000045">
    <property type="protein sequence ID" value="PIL26194.1"/>
    <property type="molecule type" value="Genomic_DNA"/>
</dbReference>